<dbReference type="Gene3D" id="3.90.79.10">
    <property type="entry name" value="Nucleoside Triphosphate Pyrophosphohydrolase"/>
    <property type="match status" value="1"/>
</dbReference>
<keyword evidence="3" id="KW-0479">Metal-binding</keyword>
<dbReference type="InterPro" id="IPR045121">
    <property type="entry name" value="CoAse"/>
</dbReference>
<comment type="cofactor">
    <cofactor evidence="1">
        <name>Mn(2+)</name>
        <dbReference type="ChEBI" id="CHEBI:29035"/>
    </cofactor>
</comment>
<keyword evidence="5" id="KW-0460">Magnesium</keyword>
<comment type="caution">
    <text evidence="8">The sequence shown here is derived from an EMBL/GenBank/DDBJ whole genome shotgun (WGS) entry which is preliminary data.</text>
</comment>
<dbReference type="Pfam" id="PF00293">
    <property type="entry name" value="NUDIX"/>
    <property type="match status" value="1"/>
</dbReference>
<name>A0A6N7XIF0_9FIRM</name>
<dbReference type="GO" id="GO:0010945">
    <property type="term" value="F:coenzyme A diphosphatase activity"/>
    <property type="evidence" value="ECO:0007669"/>
    <property type="project" value="InterPro"/>
</dbReference>
<evidence type="ECO:0000256" key="2">
    <source>
        <dbReference type="ARBA" id="ARBA00001946"/>
    </source>
</evidence>
<dbReference type="PROSITE" id="PS00893">
    <property type="entry name" value="NUDIX_BOX"/>
    <property type="match status" value="1"/>
</dbReference>
<proteinExistence type="predicted"/>
<evidence type="ECO:0000256" key="5">
    <source>
        <dbReference type="ARBA" id="ARBA00022842"/>
    </source>
</evidence>
<reference evidence="8 9" key="1">
    <citation type="submission" date="2019-09" db="EMBL/GenBank/DDBJ databases">
        <title>In-depth cultivation of the pig gut microbiome towards novel bacterial diversity and tailored functional studies.</title>
        <authorList>
            <person name="Wylensek D."/>
            <person name="Hitch T.C.A."/>
            <person name="Clavel T."/>
        </authorList>
    </citation>
    <scope>NUCLEOTIDE SEQUENCE [LARGE SCALE GENOMIC DNA]</scope>
    <source>
        <strain evidence="8 9">WCA3-693-APC-4?</strain>
    </source>
</reference>
<keyword evidence="4" id="KW-0378">Hydrolase</keyword>
<dbReference type="AlphaFoldDB" id="A0A6N7XIF0"/>
<dbReference type="InterPro" id="IPR020084">
    <property type="entry name" value="NUDIX_hydrolase_CS"/>
</dbReference>
<dbReference type="GO" id="GO:0046872">
    <property type="term" value="F:metal ion binding"/>
    <property type="evidence" value="ECO:0007669"/>
    <property type="project" value="UniProtKB-KW"/>
</dbReference>
<evidence type="ECO:0000313" key="9">
    <source>
        <dbReference type="Proteomes" id="UP000469523"/>
    </source>
</evidence>
<dbReference type="InterPro" id="IPR000086">
    <property type="entry name" value="NUDIX_hydrolase_dom"/>
</dbReference>
<dbReference type="PANTHER" id="PTHR12992:SF11">
    <property type="entry name" value="MITOCHONDRIAL COENZYME A DIPHOSPHATASE NUDT8"/>
    <property type="match status" value="1"/>
</dbReference>
<dbReference type="PROSITE" id="PS51462">
    <property type="entry name" value="NUDIX"/>
    <property type="match status" value="1"/>
</dbReference>
<dbReference type="InterPro" id="IPR015797">
    <property type="entry name" value="NUDIX_hydrolase-like_dom_sf"/>
</dbReference>
<evidence type="ECO:0000256" key="6">
    <source>
        <dbReference type="ARBA" id="ARBA00023211"/>
    </source>
</evidence>
<dbReference type="CDD" id="cd03426">
    <property type="entry name" value="NUDIX_CoAse_Nudt7"/>
    <property type="match status" value="1"/>
</dbReference>
<evidence type="ECO:0000256" key="4">
    <source>
        <dbReference type="ARBA" id="ARBA00022801"/>
    </source>
</evidence>
<dbReference type="Proteomes" id="UP000469523">
    <property type="component" value="Unassembled WGS sequence"/>
</dbReference>
<accession>A0A6N7XIF0</accession>
<protein>
    <submittedName>
        <fullName evidence="8">CoA pyrophosphatase</fullName>
    </submittedName>
</protein>
<comment type="cofactor">
    <cofactor evidence="2">
        <name>Mg(2+)</name>
        <dbReference type="ChEBI" id="CHEBI:18420"/>
    </cofactor>
</comment>
<evidence type="ECO:0000256" key="3">
    <source>
        <dbReference type="ARBA" id="ARBA00022723"/>
    </source>
</evidence>
<sequence>MDIEKISEIIRDRTPMPIDIKKNYSVLIPIIEKDNRLEIIYELRSKNLNNQPGEISFPGGEVEHKETFVDAAIRETMEELNIERKNINIIGELDYLVSYANMTIHCFLGTISGLNVDNIVPNVSEVDHIFTVPLDFFLENEPDIYYLDLKTVLNDEFPYNLIPKGRDYNWRRGRHSVMFYHYNNYIIWGFTARMTKQFIDIIRGLV</sequence>
<evidence type="ECO:0000259" key="7">
    <source>
        <dbReference type="PROSITE" id="PS51462"/>
    </source>
</evidence>
<organism evidence="8 9">
    <name type="scientific">Tissierella pigra</name>
    <dbReference type="NCBI Taxonomy" id="2607614"/>
    <lineage>
        <taxon>Bacteria</taxon>
        <taxon>Bacillati</taxon>
        <taxon>Bacillota</taxon>
        <taxon>Tissierellia</taxon>
        <taxon>Tissierellales</taxon>
        <taxon>Tissierellaceae</taxon>
        <taxon>Tissierella</taxon>
    </lineage>
</organism>
<evidence type="ECO:0000256" key="1">
    <source>
        <dbReference type="ARBA" id="ARBA00001936"/>
    </source>
</evidence>
<dbReference type="EMBL" id="VUNQ01000004">
    <property type="protein sequence ID" value="MSU00532.1"/>
    <property type="molecule type" value="Genomic_DNA"/>
</dbReference>
<dbReference type="SUPFAM" id="SSF55811">
    <property type="entry name" value="Nudix"/>
    <property type="match status" value="1"/>
</dbReference>
<keyword evidence="6" id="KW-0464">Manganese</keyword>
<dbReference type="RefSeq" id="WP_154438955.1">
    <property type="nucleotide sequence ID" value="NZ_JAHLPJ010000001.1"/>
</dbReference>
<evidence type="ECO:0000313" key="8">
    <source>
        <dbReference type="EMBL" id="MSU00532.1"/>
    </source>
</evidence>
<gene>
    <name evidence="8" type="ORF">FYJ83_03500</name>
</gene>
<dbReference type="PANTHER" id="PTHR12992">
    <property type="entry name" value="NUDIX HYDROLASE"/>
    <property type="match status" value="1"/>
</dbReference>
<feature type="domain" description="Nudix hydrolase" evidence="7">
    <location>
        <begin position="21"/>
        <end position="154"/>
    </location>
</feature>
<keyword evidence="9" id="KW-1185">Reference proteome</keyword>